<gene>
    <name evidence="2" type="ORF">CLUMA_CG003116</name>
</gene>
<dbReference type="AlphaFoldDB" id="A0A1J1HMR9"/>
<evidence type="ECO:0000256" key="1">
    <source>
        <dbReference type="SAM" id="MobiDB-lite"/>
    </source>
</evidence>
<proteinExistence type="predicted"/>
<evidence type="ECO:0000313" key="3">
    <source>
        <dbReference type="Proteomes" id="UP000183832"/>
    </source>
</evidence>
<evidence type="ECO:0000313" key="2">
    <source>
        <dbReference type="EMBL" id="CRK89360.1"/>
    </source>
</evidence>
<reference evidence="2 3" key="1">
    <citation type="submission" date="2015-04" db="EMBL/GenBank/DDBJ databases">
        <authorList>
            <person name="Syromyatnikov M.Y."/>
            <person name="Popov V.N."/>
        </authorList>
    </citation>
    <scope>NUCLEOTIDE SEQUENCE [LARGE SCALE GENOMIC DNA]</scope>
</reference>
<accession>A0A1J1HMR9</accession>
<feature type="region of interest" description="Disordered" evidence="1">
    <location>
        <begin position="44"/>
        <end position="73"/>
    </location>
</feature>
<keyword evidence="3" id="KW-1185">Reference proteome</keyword>
<protein>
    <submittedName>
        <fullName evidence="2">CLUMA_CG003116, isoform A</fullName>
    </submittedName>
</protein>
<dbReference type="Proteomes" id="UP000183832">
    <property type="component" value="Unassembled WGS sequence"/>
</dbReference>
<dbReference type="EMBL" id="CVRI01000012">
    <property type="protein sequence ID" value="CRK89360.1"/>
    <property type="molecule type" value="Genomic_DNA"/>
</dbReference>
<organism evidence="2 3">
    <name type="scientific">Clunio marinus</name>
    <dbReference type="NCBI Taxonomy" id="568069"/>
    <lineage>
        <taxon>Eukaryota</taxon>
        <taxon>Metazoa</taxon>
        <taxon>Ecdysozoa</taxon>
        <taxon>Arthropoda</taxon>
        <taxon>Hexapoda</taxon>
        <taxon>Insecta</taxon>
        <taxon>Pterygota</taxon>
        <taxon>Neoptera</taxon>
        <taxon>Endopterygota</taxon>
        <taxon>Diptera</taxon>
        <taxon>Nematocera</taxon>
        <taxon>Chironomoidea</taxon>
        <taxon>Chironomidae</taxon>
        <taxon>Clunio</taxon>
    </lineage>
</organism>
<sequence length="73" mass="7838">MRNPDTKLTTVNFTTKTIQLVSNCSDQNKQQQSPVKVPVEVTTTNPGGHVKVPQGATSLKSQKGEEFVSSPPA</sequence>
<name>A0A1J1HMR9_9DIPT</name>